<comment type="caution">
    <text evidence="2">The sequence shown here is derived from an EMBL/GenBank/DDBJ whole genome shotgun (WGS) entry which is preliminary data.</text>
</comment>
<evidence type="ECO:0000313" key="2">
    <source>
        <dbReference type="EMBL" id="TWT51957.1"/>
    </source>
</evidence>
<gene>
    <name evidence="2" type="ORF">KOR42_32400</name>
</gene>
<feature type="region of interest" description="Disordered" evidence="1">
    <location>
        <begin position="108"/>
        <end position="135"/>
    </location>
</feature>
<protein>
    <submittedName>
        <fullName evidence="2">Uncharacterized protein</fullName>
    </submittedName>
</protein>
<evidence type="ECO:0000313" key="3">
    <source>
        <dbReference type="Proteomes" id="UP000317243"/>
    </source>
</evidence>
<reference evidence="2 3" key="1">
    <citation type="submission" date="2019-02" db="EMBL/GenBank/DDBJ databases">
        <title>Deep-cultivation of Planctomycetes and their phenomic and genomic characterization uncovers novel biology.</title>
        <authorList>
            <person name="Wiegand S."/>
            <person name="Jogler M."/>
            <person name="Boedeker C."/>
            <person name="Pinto D."/>
            <person name="Vollmers J."/>
            <person name="Rivas-Marin E."/>
            <person name="Kohn T."/>
            <person name="Peeters S.H."/>
            <person name="Heuer A."/>
            <person name="Rast P."/>
            <person name="Oberbeckmann S."/>
            <person name="Bunk B."/>
            <person name="Jeske O."/>
            <person name="Meyerdierks A."/>
            <person name="Storesund J.E."/>
            <person name="Kallscheuer N."/>
            <person name="Luecker S."/>
            <person name="Lage O.M."/>
            <person name="Pohl T."/>
            <person name="Merkel B.J."/>
            <person name="Hornburger P."/>
            <person name="Mueller R.-W."/>
            <person name="Bruemmer F."/>
            <person name="Labrenz M."/>
            <person name="Spormann A.M."/>
            <person name="Op Den Camp H."/>
            <person name="Overmann J."/>
            <person name="Amann R."/>
            <person name="Jetten M.S.M."/>
            <person name="Mascher T."/>
            <person name="Medema M.H."/>
            <person name="Devos D.P."/>
            <person name="Kaster A.-K."/>
            <person name="Ovreas L."/>
            <person name="Rohde M."/>
            <person name="Galperin M.Y."/>
            <person name="Jogler C."/>
        </authorList>
    </citation>
    <scope>NUCLEOTIDE SEQUENCE [LARGE SCALE GENOMIC DNA]</scope>
    <source>
        <strain evidence="2 3">KOR42</strain>
    </source>
</reference>
<dbReference type="AlphaFoldDB" id="A0A5C5WMV9"/>
<sequence>MRPNHSAQVQATHFTEIGIKYKQARCDLLNRFPGGAPVGTDDDLATRLSKRDFDQSGHVRLLVAGNNKTGNRILPSFRVERDLVLKMSATRRAFWKTTQSGCVGITSLSASARKSSPPEASSGKECRFHCRSGSP</sequence>
<dbReference type="Proteomes" id="UP000317243">
    <property type="component" value="Unassembled WGS sequence"/>
</dbReference>
<dbReference type="EMBL" id="SIHI01000009">
    <property type="protein sequence ID" value="TWT51957.1"/>
    <property type="molecule type" value="Genomic_DNA"/>
</dbReference>
<evidence type="ECO:0000256" key="1">
    <source>
        <dbReference type="SAM" id="MobiDB-lite"/>
    </source>
</evidence>
<proteinExistence type="predicted"/>
<keyword evidence="3" id="KW-1185">Reference proteome</keyword>
<name>A0A5C5WMV9_9PLAN</name>
<organism evidence="2 3">
    <name type="scientific">Thalassoglobus neptunius</name>
    <dbReference type="NCBI Taxonomy" id="1938619"/>
    <lineage>
        <taxon>Bacteria</taxon>
        <taxon>Pseudomonadati</taxon>
        <taxon>Planctomycetota</taxon>
        <taxon>Planctomycetia</taxon>
        <taxon>Planctomycetales</taxon>
        <taxon>Planctomycetaceae</taxon>
        <taxon>Thalassoglobus</taxon>
    </lineage>
</organism>
<accession>A0A5C5WMV9</accession>